<sequence>MPLKNYGVLKGKAIDSREGMGSSPHFQILLVDDDLRHRIAINVKSKVEPSELLYYVDENFDHPMVSELESLPSGFHELPSEPRGMALDYVRGNCFDITLAKPLPHDIPGPDNDLNELIHKYVARAIAMENSAVYAFGEKWGPETRRDKYFGFKPGNGIHDIHANQGNVDAWRRDDGVYQDGGLIIHLPDEARWVAIFLAFQSQCFHTDDTTGHRIPEACNGGGSTPPSPEPPETRDKDVRIIAALINPEGHDYGLESVTLLNTTPDSIGLDGWAMVDKNKKKAYLSGSIGAGETMRITLSGKDIQLSNKGGIITLLDRKGLKVDGVSYSKKEASRSGWTMVF</sequence>
<proteinExistence type="predicted"/>
<evidence type="ECO:0000313" key="2">
    <source>
        <dbReference type="Proteomes" id="UP000248329"/>
    </source>
</evidence>
<reference evidence="1" key="1">
    <citation type="submission" date="2018-01" db="EMBL/GenBank/DDBJ databases">
        <authorList>
            <person name="Krukenberg V."/>
        </authorList>
    </citation>
    <scope>NUCLEOTIDE SEQUENCE</scope>
    <source>
        <strain evidence="1">E20ANME2</strain>
    </source>
</reference>
<organism evidence="1 2">
    <name type="scientific">Candidatus Methanogaster sp</name>
    <dbReference type="NCBI Taxonomy" id="3386292"/>
    <lineage>
        <taxon>Archaea</taxon>
        <taxon>Methanobacteriati</taxon>
        <taxon>Methanobacteriota</taxon>
        <taxon>Stenosarchaea group</taxon>
        <taxon>Methanomicrobia</taxon>
        <taxon>Methanosarcinales</taxon>
        <taxon>ANME-2 cluster</taxon>
        <taxon>Candidatus Methanogasteraceae</taxon>
        <taxon>Candidatus Methanogaster</taxon>
    </lineage>
</organism>
<gene>
    <name evidence="1" type="ORF">C4B59_04440</name>
</gene>
<comment type="caution">
    <text evidence="1">The sequence shown here is derived from an EMBL/GenBank/DDBJ whole genome shotgun (WGS) entry which is preliminary data.</text>
</comment>
<protein>
    <submittedName>
        <fullName evidence="1">DUF2278 domain-containing protein</fullName>
    </submittedName>
</protein>
<dbReference type="EMBL" id="PQXF01000005">
    <property type="protein sequence ID" value="PXF61488.1"/>
    <property type="molecule type" value="Genomic_DNA"/>
</dbReference>
<evidence type="ECO:0000313" key="1">
    <source>
        <dbReference type="EMBL" id="PXF61488.1"/>
    </source>
</evidence>
<dbReference type="Proteomes" id="UP000248329">
    <property type="component" value="Unassembled WGS sequence"/>
</dbReference>
<name>A0AC61L5A0_9EURY</name>
<accession>A0AC61L5A0</accession>